<sequence length="224" mass="24692">MASARSTSCNVQSIQKSSIINQVPPDTHKSANNVSVLEAMRKIIKSRNEDSGLFSDPSIVKLGEGGYNDVFLVSSDVNPNPFEVFVLRLPKEECLLPYQVLNEINCISVVASYCPDIPVPAVHAFATDTSGAFIAQEYIRGEPLSSCWNCFTENEKYQVSQRIAEIIVNMGEMRFDGIGGFTGGKNCLLGPTVEGSKLFKGRDKFHSNDYYHIGPYKSTKEYAS</sequence>
<dbReference type="AlphaFoldDB" id="A0A0C3A1U5"/>
<dbReference type="STRING" id="1036808.A0A0C3A1U5"/>
<dbReference type="InParanoid" id="A0A0C3A1U5"/>
<dbReference type="HOGENOM" id="CLU_1235687_0_0_1"/>
<proteinExistence type="predicted"/>
<keyword evidence="2" id="KW-1185">Reference proteome</keyword>
<protein>
    <recommendedName>
        <fullName evidence="3">Aminoglycoside phosphotransferase domain-containing protein</fullName>
    </recommendedName>
</protein>
<dbReference type="PANTHER" id="PTHR21310:SF15">
    <property type="entry name" value="AMINOGLYCOSIDE PHOSPHOTRANSFERASE DOMAIN-CONTAINING PROTEIN"/>
    <property type="match status" value="1"/>
</dbReference>
<dbReference type="PANTHER" id="PTHR21310">
    <property type="entry name" value="AMINOGLYCOSIDE PHOSPHOTRANSFERASE-RELATED-RELATED"/>
    <property type="match status" value="1"/>
</dbReference>
<name>A0A0C3A1U5_9AGAM</name>
<evidence type="ECO:0000313" key="1">
    <source>
        <dbReference type="EMBL" id="KIM67608.1"/>
    </source>
</evidence>
<evidence type="ECO:0000313" key="2">
    <source>
        <dbReference type="Proteomes" id="UP000053989"/>
    </source>
</evidence>
<dbReference type="EMBL" id="KN822012">
    <property type="protein sequence ID" value="KIM67608.1"/>
    <property type="molecule type" value="Genomic_DNA"/>
</dbReference>
<reference evidence="1 2" key="1">
    <citation type="submission" date="2014-04" db="EMBL/GenBank/DDBJ databases">
        <authorList>
            <consortium name="DOE Joint Genome Institute"/>
            <person name="Kuo A."/>
            <person name="Kohler A."/>
            <person name="Nagy L.G."/>
            <person name="Floudas D."/>
            <person name="Copeland A."/>
            <person name="Barry K.W."/>
            <person name="Cichocki N."/>
            <person name="Veneault-Fourrey C."/>
            <person name="LaButti K."/>
            <person name="Lindquist E.A."/>
            <person name="Lipzen A."/>
            <person name="Lundell T."/>
            <person name="Morin E."/>
            <person name="Murat C."/>
            <person name="Sun H."/>
            <person name="Tunlid A."/>
            <person name="Henrissat B."/>
            <person name="Grigoriev I.V."/>
            <person name="Hibbett D.S."/>
            <person name="Martin F."/>
            <person name="Nordberg H.P."/>
            <person name="Cantor M.N."/>
            <person name="Hua S.X."/>
        </authorList>
    </citation>
    <scope>NUCLEOTIDE SEQUENCE [LARGE SCALE GENOMIC DNA]</scope>
    <source>
        <strain evidence="1 2">Foug A</strain>
    </source>
</reference>
<dbReference type="InterPro" id="IPR011009">
    <property type="entry name" value="Kinase-like_dom_sf"/>
</dbReference>
<evidence type="ECO:0008006" key="3">
    <source>
        <dbReference type="Google" id="ProtNLM"/>
    </source>
</evidence>
<accession>A0A0C3A1U5</accession>
<gene>
    <name evidence="1" type="ORF">SCLCIDRAFT_1110640</name>
</gene>
<organism evidence="1 2">
    <name type="scientific">Scleroderma citrinum Foug A</name>
    <dbReference type="NCBI Taxonomy" id="1036808"/>
    <lineage>
        <taxon>Eukaryota</taxon>
        <taxon>Fungi</taxon>
        <taxon>Dikarya</taxon>
        <taxon>Basidiomycota</taxon>
        <taxon>Agaricomycotina</taxon>
        <taxon>Agaricomycetes</taxon>
        <taxon>Agaricomycetidae</taxon>
        <taxon>Boletales</taxon>
        <taxon>Sclerodermatineae</taxon>
        <taxon>Sclerodermataceae</taxon>
        <taxon>Scleroderma</taxon>
    </lineage>
</organism>
<dbReference type="Proteomes" id="UP000053989">
    <property type="component" value="Unassembled WGS sequence"/>
</dbReference>
<dbReference type="OrthoDB" id="2906425at2759"/>
<dbReference type="InterPro" id="IPR051678">
    <property type="entry name" value="AGP_Transferase"/>
</dbReference>
<reference evidence="2" key="2">
    <citation type="submission" date="2015-01" db="EMBL/GenBank/DDBJ databases">
        <title>Evolutionary Origins and Diversification of the Mycorrhizal Mutualists.</title>
        <authorList>
            <consortium name="DOE Joint Genome Institute"/>
            <consortium name="Mycorrhizal Genomics Consortium"/>
            <person name="Kohler A."/>
            <person name="Kuo A."/>
            <person name="Nagy L.G."/>
            <person name="Floudas D."/>
            <person name="Copeland A."/>
            <person name="Barry K.W."/>
            <person name="Cichocki N."/>
            <person name="Veneault-Fourrey C."/>
            <person name="LaButti K."/>
            <person name="Lindquist E.A."/>
            <person name="Lipzen A."/>
            <person name="Lundell T."/>
            <person name="Morin E."/>
            <person name="Murat C."/>
            <person name="Riley R."/>
            <person name="Ohm R."/>
            <person name="Sun H."/>
            <person name="Tunlid A."/>
            <person name="Henrissat B."/>
            <person name="Grigoriev I.V."/>
            <person name="Hibbett D.S."/>
            <person name="Martin F."/>
        </authorList>
    </citation>
    <scope>NUCLEOTIDE SEQUENCE [LARGE SCALE GENOMIC DNA]</scope>
    <source>
        <strain evidence="2">Foug A</strain>
    </source>
</reference>
<dbReference type="SUPFAM" id="SSF56112">
    <property type="entry name" value="Protein kinase-like (PK-like)"/>
    <property type="match status" value="1"/>
</dbReference>